<proteinExistence type="predicted"/>
<gene>
    <name evidence="2" type="ORF">ACFR9S_01420</name>
</gene>
<protein>
    <submittedName>
        <fullName evidence="2">Uncharacterized protein</fullName>
    </submittedName>
</protein>
<reference evidence="2 3" key="1">
    <citation type="journal article" date="2019" name="Int. J. Syst. Evol. Microbiol.">
        <title>The Global Catalogue of Microorganisms (GCM) 10K type strain sequencing project: providing services to taxonomists for standard genome sequencing and annotation.</title>
        <authorList>
            <consortium name="The Broad Institute Genomics Platform"/>
            <consortium name="The Broad Institute Genome Sequencing Center for Infectious Disease"/>
            <person name="Wu L."/>
            <person name="Ma J."/>
        </authorList>
    </citation>
    <scope>NUCLEOTIDE SEQUENCE [LARGE SCALE GENOMIC DNA]</scope>
    <source>
        <strain evidence="2 3">CGMCC 1.12285</strain>
    </source>
</reference>
<accession>A0ABD6B3F1</accession>
<dbReference type="AlphaFoldDB" id="A0ABD6B3F1"/>
<feature type="region of interest" description="Disordered" evidence="1">
    <location>
        <begin position="54"/>
        <end position="153"/>
    </location>
</feature>
<keyword evidence="3" id="KW-1185">Reference proteome</keyword>
<evidence type="ECO:0000313" key="2">
    <source>
        <dbReference type="EMBL" id="MFD1524962.1"/>
    </source>
</evidence>
<dbReference type="EMBL" id="JBHUDH010000011">
    <property type="protein sequence ID" value="MFD1524962.1"/>
    <property type="molecule type" value="Genomic_DNA"/>
</dbReference>
<organism evidence="2 3">
    <name type="scientific">Halolamina salina</name>
    <dbReference type="NCBI Taxonomy" id="1220023"/>
    <lineage>
        <taxon>Archaea</taxon>
        <taxon>Methanobacteriati</taxon>
        <taxon>Methanobacteriota</taxon>
        <taxon>Stenosarchaea group</taxon>
        <taxon>Halobacteria</taxon>
        <taxon>Halobacteriales</taxon>
        <taxon>Haloferacaceae</taxon>
    </lineage>
</organism>
<feature type="compositionally biased region" description="Gly residues" evidence="1">
    <location>
        <begin position="99"/>
        <end position="134"/>
    </location>
</feature>
<feature type="compositionally biased region" description="Low complexity" evidence="1">
    <location>
        <begin position="60"/>
        <end position="80"/>
    </location>
</feature>
<dbReference type="Proteomes" id="UP001597111">
    <property type="component" value="Unassembled WGS sequence"/>
</dbReference>
<comment type="caution">
    <text evidence="2">The sequence shown here is derived from an EMBL/GenBank/DDBJ whole genome shotgun (WGS) entry which is preliminary data.</text>
</comment>
<evidence type="ECO:0000256" key="1">
    <source>
        <dbReference type="SAM" id="MobiDB-lite"/>
    </source>
</evidence>
<name>A0ABD6B3F1_9EURY</name>
<sequence>MADLQSCYFCGAPDELGEYAVVPPRLGGGDRSVALCPDCKTKLLRVMEPLIERAEGGDGASAEAADAADDSTAAQSTTGAHSDPGPATGGVTMSSGGSPESGGGGEGGGGEAGVGEAGGDGTGDGAGSRPGTGEGTPPSYRRAMRMLSNRPFPIERSEAESMLANAYDLEREEIDAVLSHAASEGRLVVEDGEIREP</sequence>
<dbReference type="RefSeq" id="WP_379731231.1">
    <property type="nucleotide sequence ID" value="NZ_JBHSWZ010000066.1"/>
</dbReference>
<evidence type="ECO:0000313" key="3">
    <source>
        <dbReference type="Proteomes" id="UP001597111"/>
    </source>
</evidence>